<feature type="transmembrane region" description="Helical" evidence="1">
    <location>
        <begin position="64"/>
        <end position="88"/>
    </location>
</feature>
<keyword evidence="1" id="KW-1133">Transmembrane helix</keyword>
<dbReference type="InterPro" id="IPR000620">
    <property type="entry name" value="EamA_dom"/>
</dbReference>
<feature type="transmembrane region" description="Helical" evidence="1">
    <location>
        <begin position="32"/>
        <end position="52"/>
    </location>
</feature>
<name>A0ABP9MXE6_9FLAO</name>
<proteinExistence type="predicted"/>
<dbReference type="Proteomes" id="UP001500353">
    <property type="component" value="Unassembled WGS sequence"/>
</dbReference>
<dbReference type="InterPro" id="IPR037185">
    <property type="entry name" value="EmrE-like"/>
</dbReference>
<feature type="transmembrane region" description="Helical" evidence="1">
    <location>
        <begin position="155"/>
        <end position="176"/>
    </location>
</feature>
<organism evidence="3 4">
    <name type="scientific">Chryseobacterium ginsengisoli</name>
    <dbReference type="NCBI Taxonomy" id="363853"/>
    <lineage>
        <taxon>Bacteria</taxon>
        <taxon>Pseudomonadati</taxon>
        <taxon>Bacteroidota</taxon>
        <taxon>Flavobacteriia</taxon>
        <taxon>Flavobacteriales</taxon>
        <taxon>Weeksellaceae</taxon>
        <taxon>Chryseobacterium group</taxon>
        <taxon>Chryseobacterium</taxon>
    </lineage>
</organism>
<reference evidence="4" key="1">
    <citation type="journal article" date="2019" name="Int. J. Syst. Evol. Microbiol.">
        <title>The Global Catalogue of Microorganisms (GCM) 10K type strain sequencing project: providing services to taxonomists for standard genome sequencing and annotation.</title>
        <authorList>
            <consortium name="The Broad Institute Genomics Platform"/>
            <consortium name="The Broad Institute Genome Sequencing Center for Infectious Disease"/>
            <person name="Wu L."/>
            <person name="Ma J."/>
        </authorList>
    </citation>
    <scope>NUCLEOTIDE SEQUENCE [LARGE SCALE GENOMIC DNA]</scope>
    <source>
        <strain evidence="4">JCM 18019</strain>
    </source>
</reference>
<dbReference type="PANTHER" id="PTHR22911">
    <property type="entry name" value="ACYL-MALONYL CONDENSING ENZYME-RELATED"/>
    <property type="match status" value="1"/>
</dbReference>
<accession>A0ABP9MXE6</accession>
<protein>
    <recommendedName>
        <fullName evidence="2">EamA domain-containing protein</fullName>
    </recommendedName>
</protein>
<keyword evidence="1" id="KW-0812">Transmembrane</keyword>
<feature type="transmembrane region" description="Helical" evidence="1">
    <location>
        <begin position="7"/>
        <end position="26"/>
    </location>
</feature>
<comment type="caution">
    <text evidence="3">The sequence shown here is derived from an EMBL/GenBank/DDBJ whole genome shotgun (WGS) entry which is preliminary data.</text>
</comment>
<sequence>MIDKEKFKLSELLLSVLTLLGISLIFHFDTSYQLGICLGVISSAFGALYTIYNNRLVQHFDSKIINYYQMIAGTFVLGLSMPIYLHFFPSERIVPDLKDMGYLTFLASFCTVGLYVAFAEVLRKIPAFTVNLTFNLEPIYAIIMAFLFFDESKEVNIYFYIGLSFIITSVVLQTLISIRKK</sequence>
<gene>
    <name evidence="3" type="ORF">GCM10023210_43390</name>
</gene>
<feature type="transmembrane region" description="Helical" evidence="1">
    <location>
        <begin position="130"/>
        <end position="149"/>
    </location>
</feature>
<evidence type="ECO:0000313" key="4">
    <source>
        <dbReference type="Proteomes" id="UP001500353"/>
    </source>
</evidence>
<dbReference type="EMBL" id="BAABHX010000011">
    <property type="protein sequence ID" value="GAA5102391.1"/>
    <property type="molecule type" value="Genomic_DNA"/>
</dbReference>
<evidence type="ECO:0000313" key="3">
    <source>
        <dbReference type="EMBL" id="GAA5102391.1"/>
    </source>
</evidence>
<keyword evidence="4" id="KW-1185">Reference proteome</keyword>
<dbReference type="Pfam" id="PF00892">
    <property type="entry name" value="EamA"/>
    <property type="match status" value="1"/>
</dbReference>
<keyword evidence="1" id="KW-0472">Membrane</keyword>
<evidence type="ECO:0000256" key="1">
    <source>
        <dbReference type="SAM" id="Phobius"/>
    </source>
</evidence>
<feature type="transmembrane region" description="Helical" evidence="1">
    <location>
        <begin position="100"/>
        <end position="118"/>
    </location>
</feature>
<feature type="domain" description="EamA" evidence="2">
    <location>
        <begin position="34"/>
        <end position="172"/>
    </location>
</feature>
<evidence type="ECO:0000259" key="2">
    <source>
        <dbReference type="Pfam" id="PF00892"/>
    </source>
</evidence>
<dbReference type="SUPFAM" id="SSF103481">
    <property type="entry name" value="Multidrug resistance efflux transporter EmrE"/>
    <property type="match status" value="1"/>
</dbReference>
<dbReference type="PANTHER" id="PTHR22911:SF79">
    <property type="entry name" value="MOBA-LIKE NTP TRANSFERASE DOMAIN-CONTAINING PROTEIN"/>
    <property type="match status" value="1"/>
</dbReference>